<dbReference type="OrthoDB" id="19714at2759"/>
<dbReference type="InterPro" id="IPR003521">
    <property type="entry name" value="ICln"/>
</dbReference>
<comment type="caution">
    <text evidence="9">The sequence shown here is derived from an EMBL/GenBank/DDBJ whole genome shotgun (WGS) entry which is preliminary data.</text>
</comment>
<organism evidence="9 10">
    <name type="scientific">Araneus ventricosus</name>
    <name type="common">Orbweaver spider</name>
    <name type="synonym">Epeira ventricosa</name>
    <dbReference type="NCBI Taxonomy" id="182803"/>
    <lineage>
        <taxon>Eukaryota</taxon>
        <taxon>Metazoa</taxon>
        <taxon>Ecdysozoa</taxon>
        <taxon>Arthropoda</taxon>
        <taxon>Chelicerata</taxon>
        <taxon>Arachnida</taxon>
        <taxon>Araneae</taxon>
        <taxon>Araneomorphae</taxon>
        <taxon>Entelegynae</taxon>
        <taxon>Araneoidea</taxon>
        <taxon>Araneidae</taxon>
        <taxon>Araneus</taxon>
    </lineage>
</organism>
<evidence type="ECO:0000256" key="5">
    <source>
        <dbReference type="ARBA" id="ARBA00022490"/>
    </source>
</evidence>
<dbReference type="GO" id="GO:0034709">
    <property type="term" value="C:methylosome"/>
    <property type="evidence" value="ECO:0007669"/>
    <property type="project" value="InterPro"/>
</dbReference>
<name>A0A4Y2SLD2_ARAVE</name>
<evidence type="ECO:0000256" key="8">
    <source>
        <dbReference type="SAM" id="MobiDB-lite"/>
    </source>
</evidence>
<dbReference type="PANTHER" id="PTHR21399">
    <property type="entry name" value="CHLORIDE CONDUCTANCE REGULATORY PROTEIN ICLN"/>
    <property type="match status" value="1"/>
</dbReference>
<keyword evidence="10" id="KW-1185">Reference proteome</keyword>
<dbReference type="PANTHER" id="PTHR21399:SF0">
    <property type="entry name" value="METHYLOSOME SUBUNIT PICLN"/>
    <property type="match status" value="1"/>
</dbReference>
<evidence type="ECO:0000256" key="3">
    <source>
        <dbReference type="ARBA" id="ARBA00007054"/>
    </source>
</evidence>
<feature type="region of interest" description="Disordered" evidence="8">
    <location>
        <begin position="171"/>
        <end position="199"/>
    </location>
</feature>
<sequence>MVLLKNFPAPTEGIHHSEPDTSAFFGQECLGKGTLYISESVLCWLSSDGDGFSLKYPSIYIHAVSKDLNNFPHPCIFLMVDGRIKIGEEQNGEEAQQLANAIDSMHVGDGEDEEENTSELRFVPDNANMLDTIFRAIMDCQALNPDPEQIDEDDDDDGVVIAPSFNIQVANGELEDFENGDEEYEEDMDEEDQFEDAEP</sequence>
<dbReference type="AlphaFoldDB" id="A0A4Y2SLD2"/>
<evidence type="ECO:0000256" key="6">
    <source>
        <dbReference type="ARBA" id="ARBA00023242"/>
    </source>
</evidence>
<feature type="compositionally biased region" description="Acidic residues" evidence="8">
    <location>
        <begin position="173"/>
        <end position="199"/>
    </location>
</feature>
<dbReference type="GO" id="GO:0005829">
    <property type="term" value="C:cytosol"/>
    <property type="evidence" value="ECO:0007669"/>
    <property type="project" value="InterPro"/>
</dbReference>
<evidence type="ECO:0000313" key="10">
    <source>
        <dbReference type="Proteomes" id="UP000499080"/>
    </source>
</evidence>
<dbReference type="GO" id="GO:0006821">
    <property type="term" value="P:chloride transport"/>
    <property type="evidence" value="ECO:0007669"/>
    <property type="project" value="InterPro"/>
</dbReference>
<comment type="subcellular location">
    <subcellularLocation>
        <location evidence="2">Cytoplasm</location>
    </subcellularLocation>
    <subcellularLocation>
        <location evidence="1">Nucleus</location>
    </subcellularLocation>
</comment>
<comment type="similarity">
    <text evidence="3">Belongs to the pICln (TC 1.A.47) family.</text>
</comment>
<dbReference type="GO" id="GO:0006884">
    <property type="term" value="P:cell volume homeostasis"/>
    <property type="evidence" value="ECO:0007669"/>
    <property type="project" value="InterPro"/>
</dbReference>
<keyword evidence="5" id="KW-0963">Cytoplasm</keyword>
<proteinExistence type="inferred from homology"/>
<accession>A0A4Y2SLD2</accession>
<dbReference type="EMBL" id="BGPR01022606">
    <property type="protein sequence ID" value="GBN89072.1"/>
    <property type="molecule type" value="Genomic_DNA"/>
</dbReference>
<reference evidence="9 10" key="1">
    <citation type="journal article" date="2019" name="Sci. Rep.">
        <title>Orb-weaving spider Araneus ventricosus genome elucidates the spidroin gene catalogue.</title>
        <authorList>
            <person name="Kono N."/>
            <person name="Nakamura H."/>
            <person name="Ohtoshi R."/>
            <person name="Moran D.A.P."/>
            <person name="Shinohara A."/>
            <person name="Yoshida Y."/>
            <person name="Fujiwara M."/>
            <person name="Mori M."/>
            <person name="Tomita M."/>
            <person name="Arakawa K."/>
        </authorList>
    </citation>
    <scope>NUCLEOTIDE SEQUENCE [LARGE SCALE GENOMIC DNA]</scope>
</reference>
<evidence type="ECO:0000256" key="7">
    <source>
        <dbReference type="ARBA" id="ARBA00045890"/>
    </source>
</evidence>
<keyword evidence="6" id="KW-0539">Nucleus</keyword>
<evidence type="ECO:0000256" key="1">
    <source>
        <dbReference type="ARBA" id="ARBA00004123"/>
    </source>
</evidence>
<dbReference type="InterPro" id="IPR039924">
    <property type="entry name" value="ICln/Lot5/Saf5"/>
</dbReference>
<protein>
    <recommendedName>
        <fullName evidence="4">Methylosome subunit pICln</fullName>
    </recommendedName>
</protein>
<evidence type="ECO:0000313" key="9">
    <source>
        <dbReference type="EMBL" id="GBN89072.1"/>
    </source>
</evidence>
<dbReference type="Pfam" id="PF03517">
    <property type="entry name" value="Voldacs"/>
    <property type="match status" value="1"/>
</dbReference>
<dbReference type="GO" id="GO:0000387">
    <property type="term" value="P:spliceosomal snRNP assembly"/>
    <property type="evidence" value="ECO:0007669"/>
    <property type="project" value="InterPro"/>
</dbReference>
<dbReference type="GO" id="GO:0005681">
    <property type="term" value="C:spliceosomal complex"/>
    <property type="evidence" value="ECO:0007669"/>
    <property type="project" value="TreeGrafter"/>
</dbReference>
<evidence type="ECO:0000256" key="4">
    <source>
        <dbReference type="ARBA" id="ARBA00015653"/>
    </source>
</evidence>
<evidence type="ECO:0000256" key="2">
    <source>
        <dbReference type="ARBA" id="ARBA00004496"/>
    </source>
</evidence>
<comment type="function">
    <text evidence="7">Involved in both the assembly of spliceosomal snRNPs and the methylation of Sm proteins. Chaperone that regulates the assembly of spliceosomal U1, U2, U4 and U5 small nuclear ribonucleoproteins (snRNPs), the building blocks of the spliceosome, and thereby plays an important role in the splicing of cellular pre-mRNAs. Most spliceosomal snRNPs contain a common set of Sm proteins SNRPB, SNRPD1, SNRPD2, SNRPD3, SNRPE, SNRPF and SNRPG that assemble in a heptameric protein ring on the Sm site of the small nuclear RNA to form the core snRNP (Sm core). In the cytosol, the Sm proteins SNRPD1, SNRPD2, SNRPE, SNRPF and SNRPG are trapped in an inactive 6S pICln-Sm complex by the chaperone CLNS1A that controls the assembly of the core snRNP. Dissociation by the SMN complex of CLNS1A from the trapped Sm proteins and their transfer to an SMN-Sm complex triggers the assembly of core snRNPs and their transport to the nucleus.</text>
</comment>
<dbReference type="GO" id="GO:0034715">
    <property type="term" value="C:pICln-Sm protein complex"/>
    <property type="evidence" value="ECO:0007669"/>
    <property type="project" value="InterPro"/>
</dbReference>
<dbReference type="GO" id="GO:0005886">
    <property type="term" value="C:plasma membrane"/>
    <property type="evidence" value="ECO:0007669"/>
    <property type="project" value="InterPro"/>
</dbReference>
<dbReference type="InterPro" id="IPR011993">
    <property type="entry name" value="PH-like_dom_sf"/>
</dbReference>
<dbReference type="PRINTS" id="PR01348">
    <property type="entry name" value="ICLNCHANNEL"/>
</dbReference>
<dbReference type="GO" id="GO:0045292">
    <property type="term" value="P:mRNA cis splicing, via spliceosome"/>
    <property type="evidence" value="ECO:0007669"/>
    <property type="project" value="TreeGrafter"/>
</dbReference>
<dbReference type="Gene3D" id="2.30.29.30">
    <property type="entry name" value="Pleckstrin-homology domain (PH domain)/Phosphotyrosine-binding domain (PTB)"/>
    <property type="match status" value="1"/>
</dbReference>
<dbReference type="Proteomes" id="UP000499080">
    <property type="component" value="Unassembled WGS sequence"/>
</dbReference>
<gene>
    <name evidence="9" type="primary">CLNS1A_1</name>
    <name evidence="9" type="ORF">AVEN_166713_1</name>
</gene>